<name>A0ABW0RT72_9BURK</name>
<keyword evidence="2" id="KW-1185">Reference proteome</keyword>
<protein>
    <recommendedName>
        <fullName evidence="3">Carboxypeptidase regulatory-like domain-containing protein</fullName>
    </recommendedName>
</protein>
<sequence length="277" mass="28806">MNTRHFLLATFCLLSACGGGGGGGESAAPAPAANELLATEAKFSGMISAGGTPVQGAEVYLPTPTGTYKASTDSAGQYAFKVNVADFGSVNPIMLGVYKDGYAAMKFFYTGPLAARTNYVVGAADGAMKTLGPNEFTSRQFSDIIHLGDENFSGSNNSQLQTATRGNDIILPLFDLPANASGSARTALVRVLIRGLQGQDQTQPGYAALVDSAGNYVGAPYQLVSNSDAAGGYTEYRMSFNVPATAPAGAIRFVMRTGVRGTDFDDLEFTGISVQLQ</sequence>
<evidence type="ECO:0008006" key="3">
    <source>
        <dbReference type="Google" id="ProtNLM"/>
    </source>
</evidence>
<proteinExistence type="predicted"/>
<evidence type="ECO:0000313" key="2">
    <source>
        <dbReference type="Proteomes" id="UP001596086"/>
    </source>
</evidence>
<dbReference type="EMBL" id="JBHSMZ010000001">
    <property type="protein sequence ID" value="MFC5547678.1"/>
    <property type="molecule type" value="Genomic_DNA"/>
</dbReference>
<dbReference type="Proteomes" id="UP001596086">
    <property type="component" value="Unassembled WGS sequence"/>
</dbReference>
<accession>A0ABW0RT72</accession>
<dbReference type="RefSeq" id="WP_379767387.1">
    <property type="nucleotide sequence ID" value="NZ_JBHSMZ010000001.1"/>
</dbReference>
<comment type="caution">
    <text evidence="1">The sequence shown here is derived from an EMBL/GenBank/DDBJ whole genome shotgun (WGS) entry which is preliminary data.</text>
</comment>
<organism evidence="1 2">
    <name type="scientific">Massilia aerilata</name>
    <dbReference type="NCBI Taxonomy" id="453817"/>
    <lineage>
        <taxon>Bacteria</taxon>
        <taxon>Pseudomonadati</taxon>
        <taxon>Pseudomonadota</taxon>
        <taxon>Betaproteobacteria</taxon>
        <taxon>Burkholderiales</taxon>
        <taxon>Oxalobacteraceae</taxon>
        <taxon>Telluria group</taxon>
        <taxon>Massilia</taxon>
    </lineage>
</organism>
<gene>
    <name evidence="1" type="ORF">ACFPO9_04025</name>
</gene>
<dbReference type="PROSITE" id="PS51257">
    <property type="entry name" value="PROKAR_LIPOPROTEIN"/>
    <property type="match status" value="1"/>
</dbReference>
<reference evidence="2" key="1">
    <citation type="journal article" date="2019" name="Int. J. Syst. Evol. Microbiol.">
        <title>The Global Catalogue of Microorganisms (GCM) 10K type strain sequencing project: providing services to taxonomists for standard genome sequencing and annotation.</title>
        <authorList>
            <consortium name="The Broad Institute Genomics Platform"/>
            <consortium name="The Broad Institute Genome Sequencing Center for Infectious Disease"/>
            <person name="Wu L."/>
            <person name="Ma J."/>
        </authorList>
    </citation>
    <scope>NUCLEOTIDE SEQUENCE [LARGE SCALE GENOMIC DNA]</scope>
    <source>
        <strain evidence="2">CGMCC 4.5798</strain>
    </source>
</reference>
<evidence type="ECO:0000313" key="1">
    <source>
        <dbReference type="EMBL" id="MFC5547678.1"/>
    </source>
</evidence>